<dbReference type="HAMAP" id="MF_00075">
    <property type="entry name" value="IF_1"/>
    <property type="match status" value="1"/>
</dbReference>
<dbReference type="Pfam" id="PF01176">
    <property type="entry name" value="eIF-1a"/>
    <property type="match status" value="1"/>
</dbReference>
<keyword evidence="2 4" id="KW-0396">Initiation factor</keyword>
<feature type="domain" description="S1-like" evidence="6">
    <location>
        <begin position="1"/>
        <end position="73"/>
    </location>
</feature>
<dbReference type="SUPFAM" id="SSF50249">
    <property type="entry name" value="Nucleic acid-binding proteins"/>
    <property type="match status" value="1"/>
</dbReference>
<dbReference type="FunFam" id="2.40.50.140:FF:000002">
    <property type="entry name" value="Translation initiation factor IF-1"/>
    <property type="match status" value="1"/>
</dbReference>
<dbReference type="PANTHER" id="PTHR33370:SF1">
    <property type="entry name" value="TRANSLATION INITIATION FACTOR IF-1, CHLOROPLASTIC"/>
    <property type="match status" value="1"/>
</dbReference>
<dbReference type="Proteomes" id="UP000179157">
    <property type="component" value="Unassembled WGS sequence"/>
</dbReference>
<reference evidence="7 8" key="1">
    <citation type="journal article" date="2016" name="Nat. Commun.">
        <title>Thousands of microbial genomes shed light on interconnected biogeochemical processes in an aquifer system.</title>
        <authorList>
            <person name="Anantharaman K."/>
            <person name="Brown C.T."/>
            <person name="Hug L.A."/>
            <person name="Sharon I."/>
            <person name="Castelle C.J."/>
            <person name="Probst A.J."/>
            <person name="Thomas B.C."/>
            <person name="Singh A."/>
            <person name="Wilkins M.J."/>
            <person name="Karaoz U."/>
            <person name="Brodie E.L."/>
            <person name="Williams K.H."/>
            <person name="Hubbard S.S."/>
            <person name="Banfield J.F."/>
        </authorList>
    </citation>
    <scope>NUCLEOTIDE SEQUENCE [LARGE SCALE GENOMIC DNA]</scope>
    <source>
        <strain evidence="8">RBG_16_55_9</strain>
    </source>
</reference>
<organism evidence="7 8">
    <name type="scientific">Fraserbacteria sp. (strain RBG_16_55_9)</name>
    <dbReference type="NCBI Taxonomy" id="1817864"/>
    <lineage>
        <taxon>Bacteria</taxon>
        <taxon>Candidatus Fraseribacteriota</taxon>
    </lineage>
</organism>
<name>A0A1F5USJ6_FRAXR</name>
<evidence type="ECO:0000256" key="1">
    <source>
        <dbReference type="ARBA" id="ARBA00010939"/>
    </source>
</evidence>
<sequence>MADRDELITREGKVVTALNNLMYRVQLDDGPEILCYSAGKMRRFHIRILVGDRVTVEMSSYDMSKGRIVHRNG</sequence>
<dbReference type="GO" id="GO:0005829">
    <property type="term" value="C:cytosol"/>
    <property type="evidence" value="ECO:0007669"/>
    <property type="project" value="TreeGrafter"/>
</dbReference>
<evidence type="ECO:0000256" key="2">
    <source>
        <dbReference type="ARBA" id="ARBA00022540"/>
    </source>
</evidence>
<comment type="subunit">
    <text evidence="4">Component of the 30S ribosomal translation pre-initiation complex which assembles on the 30S ribosome in the order IF-2 and IF-3, IF-1 and N-formylmethionyl-tRNA(fMet); mRNA recruitment can occur at any time during PIC assembly.</text>
</comment>
<evidence type="ECO:0000256" key="3">
    <source>
        <dbReference type="ARBA" id="ARBA00022917"/>
    </source>
</evidence>
<dbReference type="InterPro" id="IPR012340">
    <property type="entry name" value="NA-bd_OB-fold"/>
</dbReference>
<comment type="function">
    <text evidence="4">One of the essential components for the initiation of protein synthesis. Stabilizes the binding of IF-2 and IF-3 on the 30S subunit to which N-formylmethionyl-tRNA(fMet) subsequently binds. Helps modulate mRNA selection, yielding the 30S pre-initiation complex (PIC). Upon addition of the 50S ribosomal subunit IF-1, IF-2 and IF-3 are released leaving the mature 70S translation initiation complex.</text>
</comment>
<gene>
    <name evidence="4" type="primary">infA</name>
    <name evidence="7" type="ORF">A2Z21_07105</name>
</gene>
<dbReference type="InterPro" id="IPR006196">
    <property type="entry name" value="RNA-binding_domain_S1_IF1"/>
</dbReference>
<evidence type="ECO:0000313" key="7">
    <source>
        <dbReference type="EMBL" id="OGF54134.1"/>
    </source>
</evidence>
<dbReference type="InterPro" id="IPR004368">
    <property type="entry name" value="TIF_IF1"/>
</dbReference>
<evidence type="ECO:0000256" key="4">
    <source>
        <dbReference type="HAMAP-Rule" id="MF_00075"/>
    </source>
</evidence>
<dbReference type="STRING" id="1817864.A2Z21_07105"/>
<comment type="similarity">
    <text evidence="1 4">Belongs to the IF-1 family.</text>
</comment>
<dbReference type="AlphaFoldDB" id="A0A1F5USJ6"/>
<keyword evidence="4" id="KW-0963">Cytoplasm</keyword>
<keyword evidence="3 4" id="KW-0648">Protein biosynthesis</keyword>
<proteinExistence type="inferred from homology"/>
<evidence type="ECO:0000313" key="8">
    <source>
        <dbReference type="Proteomes" id="UP000179157"/>
    </source>
</evidence>
<dbReference type="NCBIfam" id="TIGR00008">
    <property type="entry name" value="infA"/>
    <property type="match status" value="1"/>
</dbReference>
<evidence type="ECO:0000256" key="5">
    <source>
        <dbReference type="NCBIfam" id="TIGR00008"/>
    </source>
</evidence>
<dbReference type="EMBL" id="MFGX01000088">
    <property type="protein sequence ID" value="OGF54134.1"/>
    <property type="molecule type" value="Genomic_DNA"/>
</dbReference>
<dbReference type="GO" id="GO:0043022">
    <property type="term" value="F:ribosome binding"/>
    <property type="evidence" value="ECO:0007669"/>
    <property type="project" value="UniProtKB-UniRule"/>
</dbReference>
<dbReference type="PROSITE" id="PS50832">
    <property type="entry name" value="S1_IF1_TYPE"/>
    <property type="match status" value="1"/>
</dbReference>
<protein>
    <recommendedName>
        <fullName evidence="4 5">Translation initiation factor IF-1</fullName>
    </recommendedName>
</protein>
<keyword evidence="4" id="KW-0699">rRNA-binding</keyword>
<dbReference type="Gene3D" id="2.40.50.140">
    <property type="entry name" value="Nucleic acid-binding proteins"/>
    <property type="match status" value="1"/>
</dbReference>
<dbReference type="PANTHER" id="PTHR33370">
    <property type="entry name" value="TRANSLATION INITIATION FACTOR IF-1, CHLOROPLASTIC"/>
    <property type="match status" value="1"/>
</dbReference>
<keyword evidence="4" id="KW-0694">RNA-binding</keyword>
<evidence type="ECO:0000259" key="6">
    <source>
        <dbReference type="PROSITE" id="PS50832"/>
    </source>
</evidence>
<dbReference type="GO" id="GO:0019843">
    <property type="term" value="F:rRNA binding"/>
    <property type="evidence" value="ECO:0007669"/>
    <property type="project" value="UniProtKB-UniRule"/>
</dbReference>
<accession>A0A1F5USJ6</accession>
<comment type="caution">
    <text evidence="7">The sequence shown here is derived from an EMBL/GenBank/DDBJ whole genome shotgun (WGS) entry which is preliminary data.</text>
</comment>
<dbReference type="CDD" id="cd04451">
    <property type="entry name" value="S1_IF1"/>
    <property type="match status" value="1"/>
</dbReference>
<dbReference type="GO" id="GO:0003743">
    <property type="term" value="F:translation initiation factor activity"/>
    <property type="evidence" value="ECO:0007669"/>
    <property type="project" value="UniProtKB-UniRule"/>
</dbReference>
<comment type="subcellular location">
    <subcellularLocation>
        <location evidence="4">Cytoplasm</location>
    </subcellularLocation>
</comment>